<dbReference type="Pfam" id="PF11405">
    <property type="entry name" value="Inhibitor_I67"/>
    <property type="match status" value="3"/>
</dbReference>
<evidence type="ECO:0000256" key="2">
    <source>
        <dbReference type="ARBA" id="ARBA00023157"/>
    </source>
</evidence>
<keyword evidence="3" id="KW-0732">Signal</keyword>
<reference evidence="5" key="1">
    <citation type="journal article" date="2015" name="Nat. Genet.">
        <title>The pineapple genome and the evolution of CAM photosynthesis.</title>
        <authorList>
            <person name="Ming R."/>
            <person name="VanBuren R."/>
            <person name="Wai C.M."/>
            <person name="Tang H."/>
            <person name="Schatz M.C."/>
            <person name="Bowers J.E."/>
            <person name="Lyons E."/>
            <person name="Wang M.L."/>
            <person name="Chen J."/>
            <person name="Biggers E."/>
            <person name="Zhang J."/>
            <person name="Huang L."/>
            <person name="Zhang L."/>
            <person name="Miao W."/>
            <person name="Zhang J."/>
            <person name="Ye Z."/>
            <person name="Miao C."/>
            <person name="Lin Z."/>
            <person name="Wang H."/>
            <person name="Zhou H."/>
            <person name="Yim W.C."/>
            <person name="Priest H.D."/>
            <person name="Zheng C."/>
            <person name="Woodhouse M."/>
            <person name="Edger P.P."/>
            <person name="Guyot R."/>
            <person name="Guo H.B."/>
            <person name="Guo H."/>
            <person name="Zheng G."/>
            <person name="Singh R."/>
            <person name="Sharma A."/>
            <person name="Min X."/>
            <person name="Zheng Y."/>
            <person name="Lee H."/>
            <person name="Gurtowski J."/>
            <person name="Sedlazeck F.J."/>
            <person name="Harkess A."/>
            <person name="McKain M.R."/>
            <person name="Liao Z."/>
            <person name="Fang J."/>
            <person name="Liu J."/>
            <person name="Zhang X."/>
            <person name="Zhang Q."/>
            <person name="Hu W."/>
            <person name="Qin Y."/>
            <person name="Wang K."/>
            <person name="Chen L.Y."/>
            <person name="Shirley N."/>
            <person name="Lin Y.R."/>
            <person name="Liu L.Y."/>
            <person name="Hernandez A.G."/>
            <person name="Wright C.L."/>
            <person name="Bulone V."/>
            <person name="Tuskan G.A."/>
            <person name="Heath K."/>
            <person name="Zee F."/>
            <person name="Moore P.H."/>
            <person name="Sunkar R."/>
            <person name="Leebens-Mack J.H."/>
            <person name="Mockler T."/>
            <person name="Bennetzen J.L."/>
            <person name="Freeling M."/>
            <person name="Sankoff D."/>
            <person name="Paterson A.H."/>
            <person name="Zhu X."/>
            <person name="Yang X."/>
            <person name="Smith J.A."/>
            <person name="Cushman J.C."/>
            <person name="Paull R.E."/>
            <person name="Yu Q."/>
        </authorList>
    </citation>
    <scope>NUCLEOTIDE SEQUENCE [LARGE SCALE GENOMIC DNA]</scope>
    <source>
        <strain evidence="5">cv. F153</strain>
    </source>
</reference>
<name>A0A6P5EN21_ANACO</name>
<dbReference type="GO" id="GO:0005576">
    <property type="term" value="C:extracellular region"/>
    <property type="evidence" value="ECO:0007669"/>
    <property type="project" value="InterPro"/>
</dbReference>
<protein>
    <submittedName>
        <fullName evidence="6">Bromelain inhibitor</fullName>
    </submittedName>
</protein>
<dbReference type="GO" id="GO:0004867">
    <property type="term" value="F:serine-type endopeptidase inhibitor activity"/>
    <property type="evidence" value="ECO:0007669"/>
    <property type="project" value="InterPro"/>
</dbReference>
<reference evidence="6" key="2">
    <citation type="submission" date="2025-08" db="UniProtKB">
        <authorList>
            <consortium name="RefSeq"/>
        </authorList>
    </citation>
    <scope>IDENTIFICATION</scope>
    <source>
        <tissue evidence="6">Leaf</tissue>
    </source>
</reference>
<feature type="domain" description="Bowman-Birk serine protease inhibitors family" evidence="4">
    <location>
        <begin position="200"/>
        <end position="252"/>
    </location>
</feature>
<dbReference type="CDD" id="cd00023">
    <property type="entry name" value="BBI"/>
    <property type="match status" value="2"/>
</dbReference>
<proteinExistence type="predicted"/>
<evidence type="ECO:0000313" key="5">
    <source>
        <dbReference type="Proteomes" id="UP000515123"/>
    </source>
</evidence>
<accession>A0A6P5EN21</accession>
<keyword evidence="2" id="KW-1015">Disulfide bond</keyword>
<dbReference type="InterPro" id="IPR035995">
    <property type="entry name" value="Bowman-Birk_prot_inh"/>
</dbReference>
<dbReference type="Gene3D" id="2.10.69.10">
    <property type="entry name" value="Cysteine Protease (Bromelain) Inhibitor, subunit H"/>
    <property type="match status" value="3"/>
</dbReference>
<keyword evidence="1" id="KW-0646">Protease inhibitor</keyword>
<evidence type="ECO:0000313" key="6">
    <source>
        <dbReference type="RefSeq" id="XP_020084879.1"/>
    </source>
</evidence>
<dbReference type="Proteomes" id="UP000515123">
    <property type="component" value="Linkage group 3"/>
</dbReference>
<dbReference type="InterPro" id="IPR000877">
    <property type="entry name" value="Prot_inh_BBI"/>
</dbReference>
<dbReference type="SUPFAM" id="SSF57243">
    <property type="entry name" value="Bromelain inhibitor VI (cysteine protease inhibitor)"/>
    <property type="match status" value="6"/>
</dbReference>
<evidence type="ECO:0000256" key="1">
    <source>
        <dbReference type="ARBA" id="ARBA00022690"/>
    </source>
</evidence>
<keyword evidence="5" id="KW-1185">Reference proteome</keyword>
<dbReference type="GeneID" id="109707759"/>
<dbReference type="SMART" id="SM00269">
    <property type="entry name" value="BowB"/>
    <property type="match status" value="3"/>
</dbReference>
<feature type="domain" description="Bowman-Birk serine protease inhibitors family" evidence="4">
    <location>
        <begin position="48"/>
        <end position="100"/>
    </location>
</feature>
<dbReference type="PROSITE" id="PS51257">
    <property type="entry name" value="PROKAR_LIPOPROTEIN"/>
    <property type="match status" value="1"/>
</dbReference>
<organism evidence="5 6">
    <name type="scientific">Ananas comosus</name>
    <name type="common">Pineapple</name>
    <name type="synonym">Ananas ananas</name>
    <dbReference type="NCBI Taxonomy" id="4615"/>
    <lineage>
        <taxon>Eukaryota</taxon>
        <taxon>Viridiplantae</taxon>
        <taxon>Streptophyta</taxon>
        <taxon>Embryophyta</taxon>
        <taxon>Tracheophyta</taxon>
        <taxon>Spermatophyta</taxon>
        <taxon>Magnoliopsida</taxon>
        <taxon>Liliopsida</taxon>
        <taxon>Poales</taxon>
        <taxon>Bromeliaceae</taxon>
        <taxon>Bromelioideae</taxon>
        <taxon>Ananas</taxon>
    </lineage>
</organism>
<evidence type="ECO:0000259" key="4">
    <source>
        <dbReference type="SMART" id="SM00269"/>
    </source>
</evidence>
<feature type="chain" id="PRO_5027715188" evidence="3">
    <location>
        <begin position="26"/>
        <end position="272"/>
    </location>
</feature>
<dbReference type="AlphaFoldDB" id="A0A6P5EN21"/>
<feature type="signal peptide" evidence="3">
    <location>
        <begin position="1"/>
        <end position="25"/>
    </location>
</feature>
<dbReference type="Gramene" id="Aco014000.1.mrna1">
    <property type="protein sequence ID" value="Aco014000.1.mrna1"/>
    <property type="gene ID" value="Aco014000.1.path1"/>
</dbReference>
<dbReference type="InterPro" id="IPR036212">
    <property type="entry name" value="Bromein_sf"/>
</dbReference>
<sequence>MDKRSGIALLVLLVAVSCLASPSSARAFTSLDFLARVINGERVTLTACSECVCPLQTSSSDDEYKCYCADTYSDCPGFCKKCKAEFGKYICLDLISPNDCVKPVSSLEAKQNMIKEERVTLTACSECVCPLRTSSSDEEYKCYCTDTYSDCPGFCKKCKAEFGKYICLDLISPNDCVKPVSSLEAKQNMIKEERVTLTACSECVCPLRTSSSDEEYKCYCTDTYSDCPGFCKTCKAEFGKYICLDLISPNDCVKPVSSWEARQKIKLLQGRE</sequence>
<dbReference type="InterPro" id="IPR022713">
    <property type="entry name" value="Prot_inhib_I67_bromein"/>
</dbReference>
<dbReference type="RefSeq" id="XP_020084879.1">
    <property type="nucleotide sequence ID" value="XM_020229290.1"/>
</dbReference>
<gene>
    <name evidence="6" type="primary">LOC109707759</name>
</gene>
<feature type="domain" description="Bowman-Birk serine protease inhibitors family" evidence="4">
    <location>
        <begin position="124"/>
        <end position="176"/>
    </location>
</feature>
<evidence type="ECO:0000256" key="3">
    <source>
        <dbReference type="SAM" id="SignalP"/>
    </source>
</evidence>